<dbReference type="InterPro" id="IPR016169">
    <property type="entry name" value="FAD-bd_PCMH_sub2"/>
</dbReference>
<dbReference type="InterPro" id="IPR012951">
    <property type="entry name" value="BBE"/>
</dbReference>
<reference evidence="7 8" key="1">
    <citation type="submission" date="2015-03" db="EMBL/GenBank/DDBJ databases">
        <title>RNA-seq based gene annotation and comparative genomics of four Zymoseptoria species reveal species-specific pathogenicity related genes and transposable element activity.</title>
        <authorList>
            <person name="Grandaubert J."/>
            <person name="Bhattacharyya A."/>
            <person name="Stukenbrock E.H."/>
        </authorList>
    </citation>
    <scope>NUCLEOTIDE SEQUENCE [LARGE SCALE GENOMIC DNA]</scope>
    <source>
        <strain evidence="7 8">Zb18110</strain>
    </source>
</reference>
<dbReference type="InterPro" id="IPR006094">
    <property type="entry name" value="Oxid_FAD_bind_N"/>
</dbReference>
<keyword evidence="5" id="KW-0732">Signal</keyword>
<evidence type="ECO:0000313" key="8">
    <source>
        <dbReference type="Proteomes" id="UP000033647"/>
    </source>
</evidence>
<dbReference type="InterPro" id="IPR036318">
    <property type="entry name" value="FAD-bd_PCMH-like_sf"/>
</dbReference>
<keyword evidence="8" id="KW-1185">Reference proteome</keyword>
<evidence type="ECO:0000256" key="3">
    <source>
        <dbReference type="ARBA" id="ARBA00022827"/>
    </source>
</evidence>
<evidence type="ECO:0000256" key="2">
    <source>
        <dbReference type="ARBA" id="ARBA00022630"/>
    </source>
</evidence>
<dbReference type="STRING" id="1047168.A0A0F4G5S4"/>
<dbReference type="Gene3D" id="3.30.465.10">
    <property type="match status" value="1"/>
</dbReference>
<dbReference type="OrthoDB" id="2151789at2759"/>
<proteinExistence type="inferred from homology"/>
<sequence length="503" mass="54415">MASLIIPFLASVLLLGGVQAVELVRSVDNTTATCATACSTLRTALPGKVFGASDTAGYQESKSEYFSDWNGDINPACFVVPTEAEDVALIVKTAKDTRCPFAAKSGGHTYFQSASNIENGITIDFRGLNQVTPNGDGTVSLGTGGRWGEVYDALDPLNITVLGGRLRHIGVGGLLLGGGTSFLTPGHGFACDNICRYQVVNADGEIIWASQETNPDLFWALRGGASNFGLVVRFDVDTVPGSNFWGGTIDYDISQLQSVASAFGALADPETKDDKATTWIVVLRQPAANSWTINTVPIYSEPVTETPKIFEPFVNIPSTKKNLRVARHGVFANESLDAPNGFRCDGFVITMKFNTDIVEYAVNKAKSEPFSNNTQLLAISLGFQQFGQTTLTHTNVRGGNPMGLGDSGPLIMIQLQFFWLKNESSPLDQEIQSAGKQFIADLGAWAEEQGHENSYIYLNYADKSQDVFGSYGQANKERMQRISKQYDPEGVFQKLMPGGLKLF</sequence>
<evidence type="ECO:0000256" key="1">
    <source>
        <dbReference type="ARBA" id="ARBA00005466"/>
    </source>
</evidence>
<protein>
    <submittedName>
        <fullName evidence="7">FAD binding domain-containing protein</fullName>
    </submittedName>
</protein>
<dbReference type="PANTHER" id="PTHR42973">
    <property type="entry name" value="BINDING OXIDOREDUCTASE, PUTATIVE (AFU_ORTHOLOGUE AFUA_1G17690)-RELATED"/>
    <property type="match status" value="1"/>
</dbReference>
<comment type="caution">
    <text evidence="7">The sequence shown here is derived from an EMBL/GenBank/DDBJ whole genome shotgun (WGS) entry which is preliminary data.</text>
</comment>
<feature type="domain" description="FAD-binding PCMH-type" evidence="6">
    <location>
        <begin position="71"/>
        <end position="241"/>
    </location>
</feature>
<accession>A0A0F4G5S4</accession>
<organism evidence="7 8">
    <name type="scientific">Zymoseptoria brevis</name>
    <dbReference type="NCBI Taxonomy" id="1047168"/>
    <lineage>
        <taxon>Eukaryota</taxon>
        <taxon>Fungi</taxon>
        <taxon>Dikarya</taxon>
        <taxon>Ascomycota</taxon>
        <taxon>Pezizomycotina</taxon>
        <taxon>Dothideomycetes</taxon>
        <taxon>Dothideomycetidae</taxon>
        <taxon>Mycosphaerellales</taxon>
        <taxon>Mycosphaerellaceae</taxon>
        <taxon>Zymoseptoria</taxon>
    </lineage>
</organism>
<dbReference type="GO" id="GO:0071949">
    <property type="term" value="F:FAD binding"/>
    <property type="evidence" value="ECO:0007669"/>
    <property type="project" value="InterPro"/>
</dbReference>
<dbReference type="Proteomes" id="UP000033647">
    <property type="component" value="Unassembled WGS sequence"/>
</dbReference>
<gene>
    <name evidence="7" type="ORF">TI39_contig5832g00004</name>
</gene>
<feature type="chain" id="PRO_5002468548" evidence="5">
    <location>
        <begin position="21"/>
        <end position="503"/>
    </location>
</feature>
<dbReference type="EMBL" id="LAFY01005787">
    <property type="protein sequence ID" value="KJX92683.1"/>
    <property type="molecule type" value="Genomic_DNA"/>
</dbReference>
<keyword evidence="3" id="KW-0274">FAD</keyword>
<dbReference type="Pfam" id="PF01565">
    <property type="entry name" value="FAD_binding_4"/>
    <property type="match status" value="1"/>
</dbReference>
<dbReference type="Gene3D" id="3.40.462.20">
    <property type="match status" value="1"/>
</dbReference>
<evidence type="ECO:0000256" key="4">
    <source>
        <dbReference type="ARBA" id="ARBA00023002"/>
    </source>
</evidence>
<dbReference type="PROSITE" id="PS51387">
    <property type="entry name" value="FAD_PCMH"/>
    <property type="match status" value="1"/>
</dbReference>
<keyword evidence="4" id="KW-0560">Oxidoreductase</keyword>
<keyword evidence="2" id="KW-0285">Flavoprotein</keyword>
<evidence type="ECO:0000259" key="6">
    <source>
        <dbReference type="PROSITE" id="PS51387"/>
    </source>
</evidence>
<name>A0A0F4G5S4_9PEZI</name>
<dbReference type="SUPFAM" id="SSF56176">
    <property type="entry name" value="FAD-binding/transporter-associated domain-like"/>
    <property type="match status" value="1"/>
</dbReference>
<dbReference type="InterPro" id="IPR016167">
    <property type="entry name" value="FAD-bd_PCMH_sub1"/>
</dbReference>
<dbReference type="InterPro" id="IPR016166">
    <property type="entry name" value="FAD-bd_PCMH"/>
</dbReference>
<evidence type="ECO:0000313" key="7">
    <source>
        <dbReference type="EMBL" id="KJX92683.1"/>
    </source>
</evidence>
<dbReference type="Gene3D" id="3.30.43.10">
    <property type="entry name" value="Uridine Diphospho-n-acetylenolpyruvylglucosamine Reductase, domain 2"/>
    <property type="match status" value="1"/>
</dbReference>
<dbReference type="GO" id="GO:0016491">
    <property type="term" value="F:oxidoreductase activity"/>
    <property type="evidence" value="ECO:0007669"/>
    <property type="project" value="UniProtKB-KW"/>
</dbReference>
<comment type="similarity">
    <text evidence="1">Belongs to the oxygen-dependent FAD-linked oxidoreductase family.</text>
</comment>
<feature type="signal peptide" evidence="5">
    <location>
        <begin position="1"/>
        <end position="20"/>
    </location>
</feature>
<dbReference type="InterPro" id="IPR050416">
    <property type="entry name" value="FAD-linked_Oxidoreductase"/>
</dbReference>
<evidence type="ECO:0000256" key="5">
    <source>
        <dbReference type="SAM" id="SignalP"/>
    </source>
</evidence>
<dbReference type="PANTHER" id="PTHR42973:SF22">
    <property type="entry name" value="FAD-BINDING PCMH-TYPE DOMAIN-CONTAINING PROTEIN-RELATED"/>
    <property type="match status" value="1"/>
</dbReference>
<dbReference type="AlphaFoldDB" id="A0A0F4G5S4"/>
<dbReference type="Pfam" id="PF08031">
    <property type="entry name" value="BBE"/>
    <property type="match status" value="1"/>
</dbReference>